<dbReference type="AlphaFoldDB" id="A0A645IA18"/>
<accession>A0A645IA18</accession>
<name>A0A645IA18_9ZZZZ</name>
<protein>
    <submittedName>
        <fullName evidence="1">Uncharacterized protein</fullName>
    </submittedName>
</protein>
<proteinExistence type="predicted"/>
<sequence>MHEVGFGVGATRQGGNAVDADQVVEDEAHVAQGRSVTVHTSFQN</sequence>
<reference evidence="1" key="1">
    <citation type="submission" date="2019-08" db="EMBL/GenBank/DDBJ databases">
        <authorList>
            <person name="Kucharzyk K."/>
            <person name="Murdoch R.W."/>
            <person name="Higgins S."/>
            <person name="Loffler F."/>
        </authorList>
    </citation>
    <scope>NUCLEOTIDE SEQUENCE</scope>
</reference>
<comment type="caution">
    <text evidence="1">The sequence shown here is derived from an EMBL/GenBank/DDBJ whole genome shotgun (WGS) entry which is preliminary data.</text>
</comment>
<gene>
    <name evidence="1" type="ORF">SDC9_192731</name>
</gene>
<organism evidence="1">
    <name type="scientific">bioreactor metagenome</name>
    <dbReference type="NCBI Taxonomy" id="1076179"/>
    <lineage>
        <taxon>unclassified sequences</taxon>
        <taxon>metagenomes</taxon>
        <taxon>ecological metagenomes</taxon>
    </lineage>
</organism>
<dbReference type="EMBL" id="VSSQ01104836">
    <property type="protein sequence ID" value="MPN45164.1"/>
    <property type="molecule type" value="Genomic_DNA"/>
</dbReference>
<evidence type="ECO:0000313" key="1">
    <source>
        <dbReference type="EMBL" id="MPN45164.1"/>
    </source>
</evidence>